<keyword evidence="1" id="KW-0472">Membrane</keyword>
<keyword evidence="1" id="KW-0812">Transmembrane</keyword>
<proteinExistence type="predicted"/>
<feature type="transmembrane region" description="Helical" evidence="1">
    <location>
        <begin position="246"/>
        <end position="264"/>
    </location>
</feature>
<keyword evidence="1" id="KW-1133">Transmembrane helix</keyword>
<dbReference type="GeneID" id="36590374"/>
<feature type="transmembrane region" description="Helical" evidence="1">
    <location>
        <begin position="71"/>
        <end position="92"/>
    </location>
</feature>
<evidence type="ECO:0000256" key="1">
    <source>
        <dbReference type="SAM" id="Phobius"/>
    </source>
</evidence>
<protein>
    <recommendedName>
        <fullName evidence="4">UbiA prenyltransferase</fullName>
    </recommendedName>
</protein>
<feature type="transmembrane region" description="Helical" evidence="1">
    <location>
        <begin position="214"/>
        <end position="240"/>
    </location>
</feature>
<evidence type="ECO:0000313" key="2">
    <source>
        <dbReference type="EMBL" id="PMD67447.1"/>
    </source>
</evidence>
<feature type="transmembrane region" description="Helical" evidence="1">
    <location>
        <begin position="6"/>
        <end position="29"/>
    </location>
</feature>
<organism evidence="2 3">
    <name type="scientific">Hyaloscypha bicolor E</name>
    <dbReference type="NCBI Taxonomy" id="1095630"/>
    <lineage>
        <taxon>Eukaryota</taxon>
        <taxon>Fungi</taxon>
        <taxon>Dikarya</taxon>
        <taxon>Ascomycota</taxon>
        <taxon>Pezizomycotina</taxon>
        <taxon>Leotiomycetes</taxon>
        <taxon>Helotiales</taxon>
        <taxon>Hyaloscyphaceae</taxon>
        <taxon>Hyaloscypha</taxon>
        <taxon>Hyaloscypha bicolor</taxon>
    </lineage>
</organism>
<dbReference type="EMBL" id="KZ613740">
    <property type="protein sequence ID" value="PMD67447.1"/>
    <property type="molecule type" value="Genomic_DNA"/>
</dbReference>
<gene>
    <name evidence="2" type="ORF">K444DRAFT_623622</name>
</gene>
<dbReference type="OrthoDB" id="4183517at2759"/>
<dbReference type="AlphaFoldDB" id="A0A2J6TWP9"/>
<name>A0A2J6TWP9_9HELO</name>
<sequence length="294" mass="32479">MSRTDTFYSLGLMPALMGLGHLAPSIGAIQTATGSYQFPGRLLGLIGTISAVVDSVDTYKDIPLSSRPSKWIWKIWVYGLWAIVLACTVLSGMPTAIDIYRFLPLGLLWGVPCIPRFSTSKSLILAKPKTLLIEAKSLVVALCMASVCAEASMAFYCRQAESQCSDRNLRRRSFYLAVLYEFFRETSCDVRDIAEDAKEGLKTLPVRLGKQNTMLLMTVVGLVLDSILTQSIAFTASGIIVRSPQLAHAILRMGLTMTAYWQILKYPRDNYWAWGCMSLFGLVPVLFAQAALHS</sequence>
<reference evidence="2 3" key="1">
    <citation type="submission" date="2016-04" db="EMBL/GenBank/DDBJ databases">
        <title>A degradative enzymes factory behind the ericoid mycorrhizal symbiosis.</title>
        <authorList>
            <consortium name="DOE Joint Genome Institute"/>
            <person name="Martino E."/>
            <person name="Morin E."/>
            <person name="Grelet G."/>
            <person name="Kuo A."/>
            <person name="Kohler A."/>
            <person name="Daghino S."/>
            <person name="Barry K."/>
            <person name="Choi C."/>
            <person name="Cichocki N."/>
            <person name="Clum A."/>
            <person name="Copeland A."/>
            <person name="Hainaut M."/>
            <person name="Haridas S."/>
            <person name="Labutti K."/>
            <person name="Lindquist E."/>
            <person name="Lipzen A."/>
            <person name="Khouja H.-R."/>
            <person name="Murat C."/>
            <person name="Ohm R."/>
            <person name="Olson A."/>
            <person name="Spatafora J."/>
            <person name="Veneault-Fourrey C."/>
            <person name="Henrissat B."/>
            <person name="Grigoriev I."/>
            <person name="Martin F."/>
            <person name="Perotto S."/>
        </authorList>
    </citation>
    <scope>NUCLEOTIDE SEQUENCE [LARGE SCALE GENOMIC DNA]</scope>
    <source>
        <strain evidence="2 3">E</strain>
    </source>
</reference>
<dbReference type="Proteomes" id="UP000235371">
    <property type="component" value="Unassembled WGS sequence"/>
</dbReference>
<evidence type="ECO:0000313" key="3">
    <source>
        <dbReference type="Proteomes" id="UP000235371"/>
    </source>
</evidence>
<keyword evidence="3" id="KW-1185">Reference proteome</keyword>
<dbReference type="InParanoid" id="A0A2J6TWP9"/>
<feature type="transmembrane region" description="Helical" evidence="1">
    <location>
        <begin position="271"/>
        <end position="292"/>
    </location>
</feature>
<accession>A0A2J6TWP9</accession>
<evidence type="ECO:0008006" key="4">
    <source>
        <dbReference type="Google" id="ProtNLM"/>
    </source>
</evidence>
<dbReference type="RefSeq" id="XP_024744351.1">
    <property type="nucleotide sequence ID" value="XM_024882297.1"/>
</dbReference>